<organism evidence="1 2">
    <name type="scientific">Gigaspora margarita</name>
    <dbReference type="NCBI Taxonomy" id="4874"/>
    <lineage>
        <taxon>Eukaryota</taxon>
        <taxon>Fungi</taxon>
        <taxon>Fungi incertae sedis</taxon>
        <taxon>Mucoromycota</taxon>
        <taxon>Glomeromycotina</taxon>
        <taxon>Glomeromycetes</taxon>
        <taxon>Diversisporales</taxon>
        <taxon>Gigasporaceae</taxon>
        <taxon>Gigaspora</taxon>
    </lineage>
</organism>
<dbReference type="InterPro" id="IPR052988">
    <property type="entry name" value="Oryzine_lactonohydrolase"/>
</dbReference>
<dbReference type="Gene3D" id="2.120.10.30">
    <property type="entry name" value="TolB, C-terminal domain"/>
    <property type="match status" value="1"/>
</dbReference>
<dbReference type="PANTHER" id="PTHR47064:SF2">
    <property type="entry name" value="SMP-30_GLUCONOLACTONASE_LRE-LIKE REGION DOMAIN-CONTAINING PROTEIN-RELATED"/>
    <property type="match status" value="1"/>
</dbReference>
<keyword evidence="2" id="KW-1185">Reference proteome</keyword>
<accession>A0A8H4A6F3</accession>
<dbReference type="OrthoDB" id="423498at2759"/>
<dbReference type="InterPro" id="IPR011042">
    <property type="entry name" value="6-blade_b-propeller_TolB-like"/>
</dbReference>
<protein>
    <submittedName>
        <fullName evidence="1">Protein AkeP</fullName>
    </submittedName>
</protein>
<proteinExistence type="predicted"/>
<gene>
    <name evidence="1" type="ORF">F8M41_005065</name>
</gene>
<comment type="caution">
    <text evidence="1">The sequence shown here is derived from an EMBL/GenBank/DDBJ whole genome shotgun (WGS) entry which is preliminary data.</text>
</comment>
<sequence>MYYHNDKVIICAQGQGNIDCSYWFTDLSYGYDQEFRDKPQLGDNVYRFDPCTGNIRIVADGFVKPNDIAFSPNEKTKYNN</sequence>
<evidence type="ECO:0000313" key="2">
    <source>
        <dbReference type="Proteomes" id="UP000439903"/>
    </source>
</evidence>
<name>A0A8H4A6F3_GIGMA</name>
<dbReference type="Proteomes" id="UP000439903">
    <property type="component" value="Unassembled WGS sequence"/>
</dbReference>
<dbReference type="PANTHER" id="PTHR47064">
    <property type="entry name" value="PUTATIVE (AFU_ORTHOLOGUE AFUA_1G08990)-RELATED"/>
    <property type="match status" value="1"/>
</dbReference>
<dbReference type="SUPFAM" id="SSF63829">
    <property type="entry name" value="Calcium-dependent phosphotriesterase"/>
    <property type="match status" value="1"/>
</dbReference>
<dbReference type="EMBL" id="WTPW01001473">
    <property type="protein sequence ID" value="KAF0433432.1"/>
    <property type="molecule type" value="Genomic_DNA"/>
</dbReference>
<evidence type="ECO:0000313" key="1">
    <source>
        <dbReference type="EMBL" id="KAF0433432.1"/>
    </source>
</evidence>
<dbReference type="AlphaFoldDB" id="A0A8H4A6F3"/>
<reference evidence="1 2" key="1">
    <citation type="journal article" date="2019" name="Environ. Microbiol.">
        <title>At the nexus of three kingdoms: the genome of the mycorrhizal fungus Gigaspora margarita provides insights into plant, endobacterial and fungal interactions.</title>
        <authorList>
            <person name="Venice F."/>
            <person name="Ghignone S."/>
            <person name="Salvioli di Fossalunga A."/>
            <person name="Amselem J."/>
            <person name="Novero M."/>
            <person name="Xianan X."/>
            <person name="Sedzielewska Toro K."/>
            <person name="Morin E."/>
            <person name="Lipzen A."/>
            <person name="Grigoriev I.V."/>
            <person name="Henrissat B."/>
            <person name="Martin F.M."/>
            <person name="Bonfante P."/>
        </authorList>
    </citation>
    <scope>NUCLEOTIDE SEQUENCE [LARGE SCALE GENOMIC DNA]</scope>
    <source>
        <strain evidence="1 2">BEG34</strain>
    </source>
</reference>